<dbReference type="PANTHER" id="PTHR44835:SF1">
    <property type="entry name" value="PROTEIN O-GLCNAC TRANSFERASE"/>
    <property type="match status" value="1"/>
</dbReference>
<evidence type="ECO:0000313" key="7">
    <source>
        <dbReference type="EMBL" id="MEI5617225.1"/>
    </source>
</evidence>
<keyword evidence="4" id="KW-0677">Repeat</keyword>
<reference evidence="7 8" key="1">
    <citation type="submission" date="2024-03" db="EMBL/GenBank/DDBJ databases">
        <title>First Report of Pectobacterium brasiliscabiei causing potato scab in china.</title>
        <authorList>
            <person name="Handique U."/>
        </authorList>
    </citation>
    <scope>NUCLEOTIDE SEQUENCE [LARGE SCALE GENOMIC DNA]</scope>
    <source>
        <strain evidence="7 8">ZRIMU1503</strain>
    </source>
</reference>
<dbReference type="Proteomes" id="UP001365781">
    <property type="component" value="Unassembled WGS sequence"/>
</dbReference>
<evidence type="ECO:0000256" key="1">
    <source>
        <dbReference type="ARBA" id="ARBA00004922"/>
    </source>
</evidence>
<dbReference type="Gene3D" id="3.40.50.11380">
    <property type="match status" value="1"/>
</dbReference>
<dbReference type="RefSeq" id="WP_336559116.1">
    <property type="nucleotide sequence ID" value="NZ_JBBAYM010000356.1"/>
</dbReference>
<proteinExistence type="predicted"/>
<dbReference type="InterPro" id="IPR029489">
    <property type="entry name" value="OGT/SEC/SPY_C"/>
</dbReference>
<feature type="non-terminal residue" evidence="7">
    <location>
        <position position="90"/>
    </location>
</feature>
<evidence type="ECO:0000259" key="6">
    <source>
        <dbReference type="Pfam" id="PF13844"/>
    </source>
</evidence>
<name>A0ABU8GVL0_9ACTN</name>
<comment type="caution">
    <text evidence="7">The sequence shown here is derived from an EMBL/GenBank/DDBJ whole genome shotgun (WGS) entry which is preliminary data.</text>
</comment>
<gene>
    <name evidence="7" type="ORF">WB403_49900</name>
</gene>
<evidence type="ECO:0000256" key="5">
    <source>
        <dbReference type="ARBA" id="ARBA00022803"/>
    </source>
</evidence>
<sequence>EDAITRKIFALDFMEGAEFATLQAARRYWWEQVGSTLPRRQLRTRSTDPDRRLTIGYVSSDFRHHSAALTFRPVLEHHDAARFKVACYSC</sequence>
<dbReference type="InterPro" id="IPR051939">
    <property type="entry name" value="Glycosyltr_41/O-GlcNAc_trsf"/>
</dbReference>
<feature type="domain" description="O-GlcNAc transferase C-terminal" evidence="6">
    <location>
        <begin position="45"/>
        <end position="89"/>
    </location>
</feature>
<evidence type="ECO:0000256" key="3">
    <source>
        <dbReference type="ARBA" id="ARBA00022679"/>
    </source>
</evidence>
<feature type="non-terminal residue" evidence="7">
    <location>
        <position position="1"/>
    </location>
</feature>
<evidence type="ECO:0000313" key="8">
    <source>
        <dbReference type="Proteomes" id="UP001365781"/>
    </source>
</evidence>
<keyword evidence="5" id="KW-0802">TPR repeat</keyword>
<keyword evidence="2" id="KW-0328">Glycosyltransferase</keyword>
<protein>
    <recommendedName>
        <fullName evidence="6">O-GlcNAc transferase C-terminal domain-containing protein</fullName>
    </recommendedName>
</protein>
<keyword evidence="3" id="KW-0808">Transferase</keyword>
<keyword evidence="8" id="KW-1185">Reference proteome</keyword>
<dbReference type="EMBL" id="JBBAYM010000356">
    <property type="protein sequence ID" value="MEI5617225.1"/>
    <property type="molecule type" value="Genomic_DNA"/>
</dbReference>
<evidence type="ECO:0000256" key="4">
    <source>
        <dbReference type="ARBA" id="ARBA00022737"/>
    </source>
</evidence>
<dbReference type="Pfam" id="PF13844">
    <property type="entry name" value="Glyco_transf_41"/>
    <property type="match status" value="1"/>
</dbReference>
<dbReference type="PANTHER" id="PTHR44835">
    <property type="entry name" value="UDP-N-ACETYLGLUCOSAMINE--PEPTIDE N-ACETYLGLUCOSAMINYLTRANSFERASE SPINDLY-RELATED"/>
    <property type="match status" value="1"/>
</dbReference>
<organism evidence="7 8">
    <name type="scientific">Streptomyces brasiliscabiei</name>
    <dbReference type="NCBI Taxonomy" id="2736302"/>
    <lineage>
        <taxon>Bacteria</taxon>
        <taxon>Bacillati</taxon>
        <taxon>Actinomycetota</taxon>
        <taxon>Actinomycetes</taxon>
        <taxon>Kitasatosporales</taxon>
        <taxon>Streptomycetaceae</taxon>
        <taxon>Streptomyces</taxon>
    </lineage>
</organism>
<comment type="pathway">
    <text evidence="1">Protein modification; protein glycosylation.</text>
</comment>
<accession>A0ABU8GVL0</accession>
<evidence type="ECO:0000256" key="2">
    <source>
        <dbReference type="ARBA" id="ARBA00022676"/>
    </source>
</evidence>